<proteinExistence type="predicted"/>
<dbReference type="EMBL" id="BSNS01000011">
    <property type="protein sequence ID" value="GLQ55429.1"/>
    <property type="molecule type" value="Genomic_DNA"/>
</dbReference>
<gene>
    <name evidence="1" type="ORF">GCM10010862_26880</name>
</gene>
<comment type="caution">
    <text evidence="1">The sequence shown here is derived from an EMBL/GenBank/DDBJ whole genome shotgun (WGS) entry which is preliminary data.</text>
</comment>
<evidence type="ECO:0000313" key="1">
    <source>
        <dbReference type="EMBL" id="GLQ55429.1"/>
    </source>
</evidence>
<sequence>MFRAPAVHSGYKRPDETWKDDHAGKLETRLAELVMAIARAAELSERQWHEEVWQREEQRKAEAQVRTREEQERIVEERRLEEKRRYKKAVKQLVRAAQGTAKSHLIREYVQRTRERLSGAVTRGLRDSGAGRSSAVRNLKEAIDVVAEHFGFVAASPLNGRPPMLG</sequence>
<accession>A0ABQ5W6E6</accession>
<dbReference type="RefSeq" id="WP_284340839.1">
    <property type="nucleotide sequence ID" value="NZ_BSNS01000011.1"/>
</dbReference>
<name>A0ABQ5W6E6_9HYPH</name>
<organism evidence="1 2">
    <name type="scientific">Devosia nitrariae</name>
    <dbReference type="NCBI Taxonomy" id="2071872"/>
    <lineage>
        <taxon>Bacteria</taxon>
        <taxon>Pseudomonadati</taxon>
        <taxon>Pseudomonadota</taxon>
        <taxon>Alphaproteobacteria</taxon>
        <taxon>Hyphomicrobiales</taxon>
        <taxon>Devosiaceae</taxon>
        <taxon>Devosia</taxon>
    </lineage>
</organism>
<reference evidence="2" key="1">
    <citation type="journal article" date="2019" name="Int. J. Syst. Evol. Microbiol.">
        <title>The Global Catalogue of Microorganisms (GCM) 10K type strain sequencing project: providing services to taxonomists for standard genome sequencing and annotation.</title>
        <authorList>
            <consortium name="The Broad Institute Genomics Platform"/>
            <consortium name="The Broad Institute Genome Sequencing Center for Infectious Disease"/>
            <person name="Wu L."/>
            <person name="Ma J."/>
        </authorList>
    </citation>
    <scope>NUCLEOTIDE SEQUENCE [LARGE SCALE GENOMIC DNA]</scope>
    <source>
        <strain evidence="2">NBRC 112416</strain>
    </source>
</reference>
<keyword evidence="2" id="KW-1185">Reference proteome</keyword>
<protein>
    <submittedName>
        <fullName evidence="1">Uncharacterized protein</fullName>
    </submittedName>
</protein>
<dbReference type="Proteomes" id="UP001156691">
    <property type="component" value="Unassembled WGS sequence"/>
</dbReference>
<evidence type="ECO:0000313" key="2">
    <source>
        <dbReference type="Proteomes" id="UP001156691"/>
    </source>
</evidence>